<feature type="compositionally biased region" description="Polar residues" evidence="4">
    <location>
        <begin position="188"/>
        <end position="197"/>
    </location>
</feature>
<feature type="chain" id="PRO_5045279402" evidence="6">
    <location>
        <begin position="21"/>
        <end position="391"/>
    </location>
</feature>
<dbReference type="Gene3D" id="2.60.40.10">
    <property type="entry name" value="Immunoglobulins"/>
    <property type="match status" value="1"/>
</dbReference>
<dbReference type="PANTHER" id="PTHR11860">
    <property type="entry name" value="POLYMERIC-IMMUNOGLOBULIN RECEPTOR"/>
    <property type="match status" value="1"/>
</dbReference>
<dbReference type="SMART" id="SM00409">
    <property type="entry name" value="IG"/>
    <property type="match status" value="1"/>
</dbReference>
<evidence type="ECO:0000259" key="7">
    <source>
        <dbReference type="PROSITE" id="PS50835"/>
    </source>
</evidence>
<dbReference type="EMBL" id="JAHFZB010000032">
    <property type="protein sequence ID" value="KAK6471307.1"/>
    <property type="molecule type" value="Genomic_DNA"/>
</dbReference>
<dbReference type="SUPFAM" id="SSF48726">
    <property type="entry name" value="Immunoglobulin"/>
    <property type="match status" value="1"/>
</dbReference>
<evidence type="ECO:0000256" key="5">
    <source>
        <dbReference type="SAM" id="Phobius"/>
    </source>
</evidence>
<keyword evidence="6" id="KW-0732">Signal</keyword>
<reference evidence="8 9" key="1">
    <citation type="submission" date="2021-05" db="EMBL/GenBank/DDBJ databases">
        <authorList>
            <person name="Zahm M."/>
            <person name="Klopp C."/>
            <person name="Cabau C."/>
            <person name="Kuhl H."/>
            <person name="Suciu R."/>
            <person name="Ciorpac M."/>
            <person name="Holostenco D."/>
            <person name="Gessner J."/>
            <person name="Wuertz S."/>
            <person name="Hohne C."/>
            <person name="Stock M."/>
            <person name="Gislard M."/>
            <person name="Lluch J."/>
            <person name="Milhes M."/>
            <person name="Lampietro C."/>
            <person name="Lopez Roques C."/>
            <person name="Donnadieu C."/>
            <person name="Du K."/>
            <person name="Schartl M."/>
            <person name="Guiguen Y."/>
        </authorList>
    </citation>
    <scope>NUCLEOTIDE SEQUENCE [LARGE SCALE GENOMIC DNA]</scope>
    <source>
        <strain evidence="8">Hh-F2</strain>
        <tissue evidence="8">Blood</tissue>
    </source>
</reference>
<dbReference type="Pfam" id="PF07686">
    <property type="entry name" value="V-set"/>
    <property type="match status" value="1"/>
</dbReference>
<dbReference type="InterPro" id="IPR013783">
    <property type="entry name" value="Ig-like_fold"/>
</dbReference>
<keyword evidence="3 5" id="KW-0472">Membrane</keyword>
<dbReference type="PANTHER" id="PTHR11860:SF118">
    <property type="entry name" value="CMRF35-LIKE MOLECULE 3-RELATED"/>
    <property type="match status" value="1"/>
</dbReference>
<dbReference type="InterPro" id="IPR050671">
    <property type="entry name" value="CD300_family_receptors"/>
</dbReference>
<dbReference type="InterPro" id="IPR013106">
    <property type="entry name" value="Ig_V-set"/>
</dbReference>
<feature type="domain" description="Ig-like" evidence="7">
    <location>
        <begin position="28"/>
        <end position="117"/>
    </location>
</feature>
<feature type="compositionally biased region" description="Low complexity" evidence="4">
    <location>
        <begin position="125"/>
        <end position="142"/>
    </location>
</feature>
<evidence type="ECO:0000313" key="9">
    <source>
        <dbReference type="Proteomes" id="UP001369086"/>
    </source>
</evidence>
<accession>A0ABR0YFA1</accession>
<feature type="compositionally biased region" description="Basic and acidic residues" evidence="4">
    <location>
        <begin position="164"/>
        <end position="183"/>
    </location>
</feature>
<dbReference type="Proteomes" id="UP001369086">
    <property type="component" value="Unassembled WGS sequence"/>
</dbReference>
<comment type="subcellular location">
    <subcellularLocation>
        <location evidence="1">Membrane</location>
    </subcellularLocation>
</comment>
<evidence type="ECO:0000256" key="3">
    <source>
        <dbReference type="ARBA" id="ARBA00023136"/>
    </source>
</evidence>
<dbReference type="InterPro" id="IPR036179">
    <property type="entry name" value="Ig-like_dom_sf"/>
</dbReference>
<dbReference type="InterPro" id="IPR007110">
    <property type="entry name" value="Ig-like_dom"/>
</dbReference>
<sequence>MKAIVEVTICLITVLGSVKSAEVFYGIEGGNVKIDCPYQPEYNENEKYLCHTRWMPNNALISSGGPETKGRFSLYDNRSARVFTVTITELTQKDAGTYYCGINIDWSKDKYTEVEVTVNKGISETPTTTRATRSSTTPSTTTVKGNTDNGQTGDYTPSSPAADTHSEATAKAATEEKITEKAPVKTAYTHSETTHSSATGKKTTEKATEQAGLEVIIGGALGAMLFVFLMTIMIYCFTKKKKKNKSVDKSATTKNPASAVVLGTITNTVYSEVMNPVHSVTPNTVYSEVMKPVHSVTPNSVYSEVMKPVHGVTPNSVYSEVMKPVHSVTPNSVYSEAADVTQANDIVYSEVMKVTPDSDVETVYSNAGLRANTTKGIGSVFCDRASKRIEM</sequence>
<keyword evidence="5" id="KW-1133">Transmembrane helix</keyword>
<evidence type="ECO:0000256" key="6">
    <source>
        <dbReference type="SAM" id="SignalP"/>
    </source>
</evidence>
<evidence type="ECO:0000256" key="4">
    <source>
        <dbReference type="SAM" id="MobiDB-lite"/>
    </source>
</evidence>
<comment type="caution">
    <text evidence="8">The sequence shown here is derived from an EMBL/GenBank/DDBJ whole genome shotgun (WGS) entry which is preliminary data.</text>
</comment>
<name>A0ABR0YFA1_HUSHU</name>
<dbReference type="PROSITE" id="PS50835">
    <property type="entry name" value="IG_LIKE"/>
    <property type="match status" value="1"/>
</dbReference>
<evidence type="ECO:0000313" key="8">
    <source>
        <dbReference type="EMBL" id="KAK6471307.1"/>
    </source>
</evidence>
<protein>
    <submittedName>
        <fullName evidence="8">Fas apoptotic inhibitory molecule 3-like isoform X1</fullName>
    </submittedName>
</protein>
<feature type="compositionally biased region" description="Polar residues" evidence="4">
    <location>
        <begin position="143"/>
        <end position="161"/>
    </location>
</feature>
<keyword evidence="2 5" id="KW-0812">Transmembrane</keyword>
<gene>
    <name evidence="8" type="ORF">HHUSO_G29660</name>
</gene>
<feature type="signal peptide" evidence="6">
    <location>
        <begin position="1"/>
        <end position="20"/>
    </location>
</feature>
<evidence type="ECO:0000256" key="2">
    <source>
        <dbReference type="ARBA" id="ARBA00022692"/>
    </source>
</evidence>
<dbReference type="CDD" id="cd05716">
    <property type="entry name" value="IgV_pIgR_like"/>
    <property type="match status" value="1"/>
</dbReference>
<feature type="transmembrane region" description="Helical" evidence="5">
    <location>
        <begin position="215"/>
        <end position="237"/>
    </location>
</feature>
<keyword evidence="9" id="KW-1185">Reference proteome</keyword>
<organism evidence="8 9">
    <name type="scientific">Huso huso</name>
    <name type="common">Beluga</name>
    <name type="synonym">Acipenser huso</name>
    <dbReference type="NCBI Taxonomy" id="61971"/>
    <lineage>
        <taxon>Eukaryota</taxon>
        <taxon>Metazoa</taxon>
        <taxon>Chordata</taxon>
        <taxon>Craniata</taxon>
        <taxon>Vertebrata</taxon>
        <taxon>Euteleostomi</taxon>
        <taxon>Actinopterygii</taxon>
        <taxon>Chondrostei</taxon>
        <taxon>Acipenseriformes</taxon>
        <taxon>Acipenseridae</taxon>
        <taxon>Huso</taxon>
    </lineage>
</organism>
<proteinExistence type="predicted"/>
<feature type="region of interest" description="Disordered" evidence="4">
    <location>
        <begin position="125"/>
        <end position="205"/>
    </location>
</feature>
<evidence type="ECO:0000256" key="1">
    <source>
        <dbReference type="ARBA" id="ARBA00004370"/>
    </source>
</evidence>
<dbReference type="InterPro" id="IPR003599">
    <property type="entry name" value="Ig_sub"/>
</dbReference>